<dbReference type="KEGG" id="sphk:SKP52_15015"/>
<proteinExistence type="predicted"/>
<dbReference type="AlphaFoldDB" id="A0A0A7PIR0"/>
<sequence>MAIYQVYLMGHSHPLSLDLPYRDLGDLMTEASRTKFLAGHMPMADDHGVCRGVMVATGRIQCVIEAD</sequence>
<name>A0A0A7PIR0_9SPHN</name>
<reference evidence="1 2" key="1">
    <citation type="journal article" date="2015" name="Int. J. Syst. Evol. Microbiol.">
        <title>Description of Sphingopyxis fribergensis sp. nov. - a soil bacterium with the ability to degrade styrene and phenylacetic acid.</title>
        <authorList>
            <person name="Oelschlagel M."/>
            <person name="Ruckert C."/>
            <person name="Kalinowski J."/>
            <person name="Schmidt G."/>
            <person name="Schlomann M."/>
            <person name="Tischler D."/>
        </authorList>
    </citation>
    <scope>NUCLEOTIDE SEQUENCE [LARGE SCALE GENOMIC DNA]</scope>
    <source>
        <strain evidence="1 2">Kp5.2</strain>
    </source>
</reference>
<keyword evidence="2" id="KW-1185">Reference proteome</keyword>
<organism evidence="1 2">
    <name type="scientific">Sphingopyxis fribergensis</name>
    <dbReference type="NCBI Taxonomy" id="1515612"/>
    <lineage>
        <taxon>Bacteria</taxon>
        <taxon>Pseudomonadati</taxon>
        <taxon>Pseudomonadota</taxon>
        <taxon>Alphaproteobacteria</taxon>
        <taxon>Sphingomonadales</taxon>
        <taxon>Sphingomonadaceae</taxon>
        <taxon>Sphingopyxis</taxon>
    </lineage>
</organism>
<dbReference type="HOGENOM" id="CLU_2810193_0_0_5"/>
<protein>
    <submittedName>
        <fullName evidence="1">Uncharacterized protein</fullName>
    </submittedName>
</protein>
<dbReference type="EMBL" id="CP009122">
    <property type="protein sequence ID" value="AJA09885.1"/>
    <property type="molecule type" value="Genomic_DNA"/>
</dbReference>
<evidence type="ECO:0000313" key="1">
    <source>
        <dbReference type="EMBL" id="AJA09885.1"/>
    </source>
</evidence>
<dbReference type="OrthoDB" id="7597069at2"/>
<dbReference type="RefSeq" id="WP_039575965.1">
    <property type="nucleotide sequence ID" value="NZ_CP009122.1"/>
</dbReference>
<accession>A0A0A7PIR0</accession>
<dbReference type="Proteomes" id="UP000030907">
    <property type="component" value="Chromosome"/>
</dbReference>
<evidence type="ECO:0000313" key="2">
    <source>
        <dbReference type="Proteomes" id="UP000030907"/>
    </source>
</evidence>
<gene>
    <name evidence="1" type="ORF">SKP52_15015</name>
</gene>